<organism evidence="1 2">
    <name type="scientific">Funneliformis mosseae</name>
    <name type="common">Endomycorrhizal fungus</name>
    <name type="synonym">Glomus mosseae</name>
    <dbReference type="NCBI Taxonomy" id="27381"/>
    <lineage>
        <taxon>Eukaryota</taxon>
        <taxon>Fungi</taxon>
        <taxon>Fungi incertae sedis</taxon>
        <taxon>Mucoromycota</taxon>
        <taxon>Glomeromycotina</taxon>
        <taxon>Glomeromycetes</taxon>
        <taxon>Glomerales</taxon>
        <taxon>Glomeraceae</taxon>
        <taxon>Funneliformis</taxon>
    </lineage>
</organism>
<gene>
    <name evidence="1" type="ORF">FMOSSE_LOCUS16791</name>
</gene>
<keyword evidence="2" id="KW-1185">Reference proteome</keyword>
<proteinExistence type="predicted"/>
<feature type="non-terminal residue" evidence="1">
    <location>
        <position position="1"/>
    </location>
</feature>
<comment type="caution">
    <text evidence="1">The sequence shown here is derived from an EMBL/GenBank/DDBJ whole genome shotgun (WGS) entry which is preliminary data.</text>
</comment>
<reference evidence="1" key="1">
    <citation type="submission" date="2021-06" db="EMBL/GenBank/DDBJ databases">
        <authorList>
            <person name="Kallberg Y."/>
            <person name="Tangrot J."/>
            <person name="Rosling A."/>
        </authorList>
    </citation>
    <scope>NUCLEOTIDE SEQUENCE</scope>
    <source>
        <strain evidence="1">87-6 pot B 2015</strain>
    </source>
</reference>
<sequence length="45" mass="5461">RSDKMPDDVMEAFKSILISEGEMTNEQADRYMFMIERNKRYQQEV</sequence>
<dbReference type="AlphaFoldDB" id="A0A9N9IY89"/>
<dbReference type="SUPFAM" id="SSF52343">
    <property type="entry name" value="Ferredoxin reductase-like, C-terminal NADP-linked domain"/>
    <property type="match status" value="1"/>
</dbReference>
<name>A0A9N9IY89_FUNMO</name>
<evidence type="ECO:0000313" key="2">
    <source>
        <dbReference type="Proteomes" id="UP000789375"/>
    </source>
</evidence>
<protein>
    <submittedName>
        <fullName evidence="1">12602_t:CDS:1</fullName>
    </submittedName>
</protein>
<dbReference type="EMBL" id="CAJVPP010026470">
    <property type="protein sequence ID" value="CAG8753789.1"/>
    <property type="molecule type" value="Genomic_DNA"/>
</dbReference>
<accession>A0A9N9IY89</accession>
<evidence type="ECO:0000313" key="1">
    <source>
        <dbReference type="EMBL" id="CAG8753789.1"/>
    </source>
</evidence>
<dbReference type="Gene3D" id="3.40.50.80">
    <property type="entry name" value="Nucleotide-binding domain of ferredoxin-NADP reductase (FNR) module"/>
    <property type="match status" value="1"/>
</dbReference>
<feature type="non-terminal residue" evidence="1">
    <location>
        <position position="45"/>
    </location>
</feature>
<dbReference type="InterPro" id="IPR039261">
    <property type="entry name" value="FNR_nucleotide-bd"/>
</dbReference>
<dbReference type="Proteomes" id="UP000789375">
    <property type="component" value="Unassembled WGS sequence"/>
</dbReference>